<dbReference type="EMBL" id="JAPFFF010000041">
    <property type="protein sequence ID" value="KAK8841533.1"/>
    <property type="molecule type" value="Genomic_DNA"/>
</dbReference>
<dbReference type="Gene3D" id="3.40.50.11500">
    <property type="match status" value="1"/>
</dbReference>
<evidence type="ECO:0000256" key="1">
    <source>
        <dbReference type="SAM" id="MobiDB-lite"/>
    </source>
</evidence>
<dbReference type="InterPro" id="IPR001194">
    <property type="entry name" value="cDENN_dom"/>
</dbReference>
<gene>
    <name evidence="3" type="ORF">M9Y10_027155</name>
</gene>
<dbReference type="InterPro" id="IPR043153">
    <property type="entry name" value="DENN_C"/>
</dbReference>
<keyword evidence="4" id="KW-1185">Reference proteome</keyword>
<dbReference type="Proteomes" id="UP001470230">
    <property type="component" value="Unassembled WGS sequence"/>
</dbReference>
<comment type="caution">
    <text evidence="3">The sequence shown here is derived from an EMBL/GenBank/DDBJ whole genome shotgun (WGS) entry which is preliminary data.</text>
</comment>
<name>A0ABR2H6T6_9EUKA</name>
<dbReference type="SMART" id="SM00799">
    <property type="entry name" value="DENN"/>
    <property type="match status" value="1"/>
</dbReference>
<feature type="domain" description="cDENN" evidence="2">
    <location>
        <begin position="147"/>
        <end position="524"/>
    </location>
</feature>
<evidence type="ECO:0000313" key="4">
    <source>
        <dbReference type="Proteomes" id="UP001470230"/>
    </source>
</evidence>
<proteinExistence type="predicted"/>
<feature type="region of interest" description="Disordered" evidence="1">
    <location>
        <begin position="241"/>
        <end position="326"/>
    </location>
</feature>
<organism evidence="3 4">
    <name type="scientific">Tritrichomonas musculus</name>
    <dbReference type="NCBI Taxonomy" id="1915356"/>
    <lineage>
        <taxon>Eukaryota</taxon>
        <taxon>Metamonada</taxon>
        <taxon>Parabasalia</taxon>
        <taxon>Tritrichomonadida</taxon>
        <taxon>Tritrichomonadidae</taxon>
        <taxon>Tritrichomonas</taxon>
    </lineage>
</organism>
<dbReference type="PANTHER" id="PTHR15288:SF0">
    <property type="entry name" value="UDENN DOMAIN-CONTAINING PROTEIN"/>
    <property type="match status" value="1"/>
</dbReference>
<feature type="compositionally biased region" description="Basic and acidic residues" evidence="1">
    <location>
        <begin position="257"/>
        <end position="268"/>
    </location>
</feature>
<dbReference type="Pfam" id="PF02141">
    <property type="entry name" value="DENN"/>
    <property type="match status" value="1"/>
</dbReference>
<feature type="compositionally biased region" description="Basic and acidic residues" evidence="1">
    <location>
        <begin position="279"/>
        <end position="297"/>
    </location>
</feature>
<feature type="compositionally biased region" description="Basic and acidic residues" evidence="1">
    <location>
        <begin position="308"/>
        <end position="326"/>
    </location>
</feature>
<protein>
    <recommendedName>
        <fullName evidence="2">cDENN domain-containing protein</fullName>
    </recommendedName>
</protein>
<evidence type="ECO:0000259" key="2">
    <source>
        <dbReference type="SMART" id="SM00799"/>
    </source>
</evidence>
<dbReference type="InterPro" id="IPR051942">
    <property type="entry name" value="DENN_domain_containing_2"/>
</dbReference>
<accession>A0ABR2H6T6</accession>
<sequence length="588" mass="67053">MTNQELKSAIKEWEVIINTDGDKISQFIFPDGIQYIENDVNYLSTDFSLVDTFSKPPKIQDHIIFIKSDGSIPHYFFCLRFRSSPFSRPSAFSLLKTVLTSKKTNEGANKQEFNGFNQDEIEYYMSKMEDEFEKEMIHFKTLKRCPTCLFAFVFETQHPCHELYFNLIELITRLEASKRTVAANLHRILSSYSLPHRESGVIIVGNDEDKNISDDFILIEKIENNSPQHHVDCVISVKDSRESIQSESSSSQDTNENEDKINSDREDITSDNESQIKANKTDKNDSGDKINSDREDIASDNESQIKVNKTDKNDSGDQINLDREDITSYSEDKVKVDREDITSDNESKINVNKIDKNDSGDQCKADRIDKNVGFDCLWPANAFKARDDFLSSLYKSSKFPSVGEQITFKVGSSALSKFVWTRPTTMQSCVGLCVYGIEPLLECNIVVAGLDFEPIVRVVSSLSHLIFPLAWMYPILTIAPDSFVDILGSPVPFIAGVFKSEACVRKIIELDVSENILIINMDDRTIKWPKQTYQKLACHTKYLNALKKFCLTTKNTQKKSTHNHDDVLIIQSNGEKKCLEFDEDEMEQ</sequence>
<dbReference type="PANTHER" id="PTHR15288">
    <property type="entry name" value="DENN DOMAIN-CONTAINING PROTEIN 2"/>
    <property type="match status" value="1"/>
</dbReference>
<evidence type="ECO:0000313" key="3">
    <source>
        <dbReference type="EMBL" id="KAK8841533.1"/>
    </source>
</evidence>
<reference evidence="3 4" key="1">
    <citation type="submission" date="2024-04" db="EMBL/GenBank/DDBJ databases">
        <title>Tritrichomonas musculus Genome.</title>
        <authorList>
            <person name="Alves-Ferreira E."/>
            <person name="Grigg M."/>
            <person name="Lorenzi H."/>
            <person name="Galac M."/>
        </authorList>
    </citation>
    <scope>NUCLEOTIDE SEQUENCE [LARGE SCALE GENOMIC DNA]</scope>
    <source>
        <strain evidence="3 4">EAF2021</strain>
    </source>
</reference>